<keyword evidence="2" id="KW-1185">Reference proteome</keyword>
<accession>A0ACC2D6S8</accession>
<reference evidence="2" key="1">
    <citation type="journal article" date="2024" name="Proc. Natl. Acad. Sci. U.S.A.">
        <title>Extraordinary preservation of gene collinearity over three hundred million years revealed in homosporous lycophytes.</title>
        <authorList>
            <person name="Li C."/>
            <person name="Wickell D."/>
            <person name="Kuo L.Y."/>
            <person name="Chen X."/>
            <person name="Nie B."/>
            <person name="Liao X."/>
            <person name="Peng D."/>
            <person name="Ji J."/>
            <person name="Jenkins J."/>
            <person name="Williams M."/>
            <person name="Shu S."/>
            <person name="Plott C."/>
            <person name="Barry K."/>
            <person name="Rajasekar S."/>
            <person name="Grimwood J."/>
            <person name="Han X."/>
            <person name="Sun S."/>
            <person name="Hou Z."/>
            <person name="He W."/>
            <person name="Dai G."/>
            <person name="Sun C."/>
            <person name="Schmutz J."/>
            <person name="Leebens-Mack J.H."/>
            <person name="Li F.W."/>
            <person name="Wang L."/>
        </authorList>
    </citation>
    <scope>NUCLEOTIDE SEQUENCE [LARGE SCALE GENOMIC DNA]</scope>
    <source>
        <strain evidence="2">cv. PW_Plant_1</strain>
    </source>
</reference>
<protein>
    <submittedName>
        <fullName evidence="1">Uncharacterized protein</fullName>
    </submittedName>
</protein>
<sequence>MILSPWLSSWLPLLPPFLAPSVARSLFPFPLRLSPGFPFRFAVVYLVTKISPPLGASPCYSPPESASPICDGNELIRSEITLHYTLQLRSLIQKLM</sequence>
<evidence type="ECO:0000313" key="1">
    <source>
        <dbReference type="EMBL" id="KAJ7549878.1"/>
    </source>
</evidence>
<name>A0ACC2D6S8_DIPCM</name>
<dbReference type="EMBL" id="CM055098">
    <property type="protein sequence ID" value="KAJ7549878.1"/>
    <property type="molecule type" value="Genomic_DNA"/>
</dbReference>
<evidence type="ECO:0000313" key="2">
    <source>
        <dbReference type="Proteomes" id="UP001162992"/>
    </source>
</evidence>
<dbReference type="Proteomes" id="UP001162992">
    <property type="component" value="Chromosome 7"/>
</dbReference>
<proteinExistence type="predicted"/>
<comment type="caution">
    <text evidence="1">The sequence shown here is derived from an EMBL/GenBank/DDBJ whole genome shotgun (WGS) entry which is preliminary data.</text>
</comment>
<organism evidence="1 2">
    <name type="scientific">Diphasiastrum complanatum</name>
    <name type="common">Issler's clubmoss</name>
    <name type="synonym">Lycopodium complanatum</name>
    <dbReference type="NCBI Taxonomy" id="34168"/>
    <lineage>
        <taxon>Eukaryota</taxon>
        <taxon>Viridiplantae</taxon>
        <taxon>Streptophyta</taxon>
        <taxon>Embryophyta</taxon>
        <taxon>Tracheophyta</taxon>
        <taxon>Lycopodiopsida</taxon>
        <taxon>Lycopodiales</taxon>
        <taxon>Lycopodiaceae</taxon>
        <taxon>Lycopodioideae</taxon>
        <taxon>Diphasiastrum</taxon>
    </lineage>
</organism>
<gene>
    <name evidence="1" type="ORF">O6H91_07G073100</name>
</gene>